<dbReference type="Proteomes" id="UP000264006">
    <property type="component" value="Plasmid pEDY32-46I"/>
</dbReference>
<evidence type="ECO:0000256" key="8">
    <source>
        <dbReference type="ARBA" id="ARBA00023002"/>
    </source>
</evidence>
<evidence type="ECO:0000256" key="13">
    <source>
        <dbReference type="ARBA" id="ARBA00047754"/>
    </source>
</evidence>
<evidence type="ECO:0000256" key="2">
    <source>
        <dbReference type="ARBA" id="ARBA00007405"/>
    </source>
</evidence>
<evidence type="ECO:0000256" key="1">
    <source>
        <dbReference type="ARBA" id="ARBA00001922"/>
    </source>
</evidence>
<keyword evidence="10" id="KW-0170">Cobalt</keyword>
<keyword evidence="9" id="KW-1015">Disulfide bond</keyword>
<feature type="region of interest" description="Disordered" evidence="14">
    <location>
        <begin position="1164"/>
        <end position="1184"/>
    </location>
</feature>
<keyword evidence="18" id="KW-0614">Plasmid</keyword>
<dbReference type="GO" id="GO:0004748">
    <property type="term" value="F:ribonucleoside-diphosphate reductase activity, thioredoxin disulfide as acceptor"/>
    <property type="evidence" value="ECO:0007669"/>
    <property type="project" value="UniProtKB-EC"/>
</dbReference>
<comment type="cofactor">
    <cofactor evidence="1">
        <name>adenosylcob(III)alamin</name>
        <dbReference type="ChEBI" id="CHEBI:18408"/>
    </cofactor>
</comment>
<evidence type="ECO:0000256" key="4">
    <source>
        <dbReference type="ARBA" id="ARBA00014409"/>
    </source>
</evidence>
<dbReference type="InterPro" id="IPR013344">
    <property type="entry name" value="RNR_NrdJ/NrdZ"/>
</dbReference>
<evidence type="ECO:0000256" key="14">
    <source>
        <dbReference type="SAM" id="MobiDB-lite"/>
    </source>
</evidence>
<reference evidence="18 19" key="1">
    <citation type="submission" date="2018-09" db="EMBL/GenBank/DDBJ databases">
        <title>Complete genome sequence of Euzebya sp. DY32-46 isolated from seawater of Pacific Ocean.</title>
        <authorList>
            <person name="Xu L."/>
            <person name="Wu Y.-H."/>
            <person name="Xu X.-W."/>
        </authorList>
    </citation>
    <scope>NUCLEOTIDE SEQUENCE [LARGE SCALE GENOMIC DNA]</scope>
    <source>
        <strain evidence="18 19">DY32-46</strain>
        <plasmid evidence="19">pedy32-46i</plasmid>
    </source>
</reference>
<dbReference type="PANTHER" id="PTHR43371">
    <property type="entry name" value="VITAMIN B12-DEPENDENT RIBONUCLEOTIDE REDUCTASE"/>
    <property type="match status" value="1"/>
</dbReference>
<keyword evidence="5" id="KW-0846">Cobalamin</keyword>
<dbReference type="AlphaFoldDB" id="A0A346Y751"/>
<protein>
    <recommendedName>
        <fullName evidence="4">Vitamin B12-dependent ribonucleotide reductase</fullName>
        <ecNumber evidence="3">1.17.4.1</ecNumber>
    </recommendedName>
    <alternativeName>
        <fullName evidence="12">Ribonucleoside-diphosphate reductase NrdJ</fullName>
    </alternativeName>
</protein>
<dbReference type="InterPro" id="IPR000788">
    <property type="entry name" value="RNR_lg_C"/>
</dbReference>
<dbReference type="Pfam" id="PF08471">
    <property type="entry name" value="Ribonuc_red_2_N"/>
    <property type="match status" value="1"/>
</dbReference>
<dbReference type="GO" id="GO:0000166">
    <property type="term" value="F:nucleotide binding"/>
    <property type="evidence" value="ECO:0007669"/>
    <property type="project" value="UniProtKB-KW"/>
</dbReference>
<evidence type="ECO:0000256" key="7">
    <source>
        <dbReference type="ARBA" id="ARBA00022741"/>
    </source>
</evidence>
<dbReference type="Pfam" id="PF02867">
    <property type="entry name" value="Ribonuc_red_lgC"/>
    <property type="match status" value="2"/>
</dbReference>
<dbReference type="PRINTS" id="PR01183">
    <property type="entry name" value="RIBORDTASEM1"/>
</dbReference>
<comment type="catalytic activity">
    <reaction evidence="13">
        <text>a 2'-deoxyribonucleoside 5'-diphosphate + [thioredoxin]-disulfide + H2O = a ribonucleoside 5'-diphosphate + [thioredoxin]-dithiol</text>
        <dbReference type="Rhea" id="RHEA:23252"/>
        <dbReference type="Rhea" id="RHEA-COMP:10698"/>
        <dbReference type="Rhea" id="RHEA-COMP:10700"/>
        <dbReference type="ChEBI" id="CHEBI:15377"/>
        <dbReference type="ChEBI" id="CHEBI:29950"/>
        <dbReference type="ChEBI" id="CHEBI:50058"/>
        <dbReference type="ChEBI" id="CHEBI:57930"/>
        <dbReference type="ChEBI" id="CHEBI:73316"/>
        <dbReference type="EC" id="1.17.4.1"/>
    </reaction>
</comment>
<dbReference type="EC" id="1.17.4.1" evidence="3"/>
<dbReference type="CDD" id="cd02888">
    <property type="entry name" value="RNR_II_dimer"/>
    <property type="match status" value="1"/>
</dbReference>
<dbReference type="Pfam" id="PF12637">
    <property type="entry name" value="TSCPD"/>
    <property type="match status" value="1"/>
</dbReference>
<feature type="domain" description="Ribonucleotide reductase class II vitamin B12-dependent N-terminal" evidence="16">
    <location>
        <begin position="66"/>
        <end position="165"/>
    </location>
</feature>
<dbReference type="GO" id="GO:0031419">
    <property type="term" value="F:cobalamin binding"/>
    <property type="evidence" value="ECO:0007669"/>
    <property type="project" value="UniProtKB-KW"/>
</dbReference>
<evidence type="ECO:0000259" key="17">
    <source>
        <dbReference type="Pfam" id="PF12637"/>
    </source>
</evidence>
<dbReference type="PANTHER" id="PTHR43371:SF1">
    <property type="entry name" value="RIBONUCLEOSIDE-DIPHOSPHATE REDUCTASE"/>
    <property type="match status" value="1"/>
</dbReference>
<dbReference type="InterPro" id="IPR024434">
    <property type="entry name" value="TSCPD_dom"/>
</dbReference>
<evidence type="ECO:0000313" key="18">
    <source>
        <dbReference type="EMBL" id="AXV10298.1"/>
    </source>
</evidence>
<evidence type="ECO:0000256" key="11">
    <source>
        <dbReference type="ARBA" id="ARBA00025437"/>
    </source>
</evidence>
<evidence type="ECO:0000256" key="10">
    <source>
        <dbReference type="ARBA" id="ARBA00023285"/>
    </source>
</evidence>
<gene>
    <name evidence="18" type="ORF">DVS28_b0558</name>
</gene>
<dbReference type="GO" id="GO:0071897">
    <property type="term" value="P:DNA biosynthetic process"/>
    <property type="evidence" value="ECO:0007669"/>
    <property type="project" value="UniProtKB-KW"/>
</dbReference>
<keyword evidence="8" id="KW-0560">Oxidoreductase</keyword>
<evidence type="ECO:0000256" key="5">
    <source>
        <dbReference type="ARBA" id="ARBA00022628"/>
    </source>
</evidence>
<comment type="similarity">
    <text evidence="2">Belongs to the ribonucleoside diphosphate reductase class-2 family.</text>
</comment>
<dbReference type="InterPro" id="IPR050862">
    <property type="entry name" value="RdRp_reductase_class-2"/>
</dbReference>
<accession>A0A346Y751</accession>
<evidence type="ECO:0000256" key="3">
    <source>
        <dbReference type="ARBA" id="ARBA00012274"/>
    </source>
</evidence>
<evidence type="ECO:0000256" key="12">
    <source>
        <dbReference type="ARBA" id="ARBA00033050"/>
    </source>
</evidence>
<dbReference type="SUPFAM" id="SSF51998">
    <property type="entry name" value="PFL-like glycyl radical enzymes"/>
    <property type="match status" value="1"/>
</dbReference>
<evidence type="ECO:0000259" key="15">
    <source>
        <dbReference type="Pfam" id="PF02867"/>
    </source>
</evidence>
<evidence type="ECO:0000256" key="9">
    <source>
        <dbReference type="ARBA" id="ARBA00023157"/>
    </source>
</evidence>
<evidence type="ECO:0000256" key="6">
    <source>
        <dbReference type="ARBA" id="ARBA00022634"/>
    </source>
</evidence>
<comment type="function">
    <text evidence="11">Catalyzes the reduction of ribonucleotides to deoxyribonucleotides. May function to provide a pool of deoxyribonucleotide precursors for DNA repair during oxygen limitation and/or for immediate growth after restoration of oxygen.</text>
</comment>
<geneLocation type="plasmid" evidence="19">
    <name>pedy32-46i</name>
</geneLocation>
<organism evidence="18 19">
    <name type="scientific">Euzebya pacifica</name>
    <dbReference type="NCBI Taxonomy" id="1608957"/>
    <lineage>
        <taxon>Bacteria</taxon>
        <taxon>Bacillati</taxon>
        <taxon>Actinomycetota</taxon>
        <taxon>Nitriliruptoria</taxon>
        <taxon>Euzebyales</taxon>
    </lineage>
</organism>
<dbReference type="EMBL" id="CP031166">
    <property type="protein sequence ID" value="AXV10298.1"/>
    <property type="molecule type" value="Genomic_DNA"/>
</dbReference>
<dbReference type="InterPro" id="IPR013678">
    <property type="entry name" value="RNR_2_N"/>
</dbReference>
<feature type="domain" description="Ribonucleotide reductase large subunit C-terminal" evidence="15">
    <location>
        <begin position="780"/>
        <end position="883"/>
    </location>
</feature>
<dbReference type="GO" id="GO:0050897">
    <property type="term" value="F:cobalt ion binding"/>
    <property type="evidence" value="ECO:0007669"/>
    <property type="project" value="InterPro"/>
</dbReference>
<keyword evidence="19" id="KW-1185">Reference proteome</keyword>
<dbReference type="KEGG" id="euz:DVS28_b0558"/>
<evidence type="ECO:0000259" key="16">
    <source>
        <dbReference type="Pfam" id="PF08471"/>
    </source>
</evidence>
<proteinExistence type="inferred from homology"/>
<dbReference type="RefSeq" id="WP_164711208.1">
    <property type="nucleotide sequence ID" value="NZ_CP031166.1"/>
</dbReference>
<keyword evidence="7" id="KW-0547">Nucleotide-binding</keyword>
<name>A0A346Y751_9ACTN</name>
<feature type="domain" description="TSCPD" evidence="17">
    <location>
        <begin position="1017"/>
        <end position="1120"/>
    </location>
</feature>
<keyword evidence="6" id="KW-0237">DNA synthesis</keyword>
<evidence type="ECO:0000313" key="19">
    <source>
        <dbReference type="Proteomes" id="UP000264006"/>
    </source>
</evidence>
<dbReference type="Gene3D" id="3.20.70.20">
    <property type="match status" value="2"/>
</dbReference>
<feature type="domain" description="Ribonucleotide reductase large subunit C-terminal" evidence="15">
    <location>
        <begin position="216"/>
        <end position="705"/>
    </location>
</feature>
<sequence length="1231" mass="130548">MSTLTPTDVIRPSLDELLLPTGHPDHPPVYDAKDGLRVDRRNTVAGVSPFESTTWVSKPWQIFDKGTVVAEGTYEVPEAMGSTAVSITASKYARKTLVPQYDLVTGELIRDADGQVVLGRETSLKMTVARIANAFMFWGQSGGYFASAEDAAAFRDEMLYLLIHQKAANNSPVWFNVGIHEAYGIIESASGNVYYDPDLGEVLASPHRYFRAAVNACFITVINDTLVDNAVGSMTEKSIFGNIMDEARLFKDGSGAGANWSMIRAAGEPLTGGGTSSGVISFLKVADVAAGSIKSGGYARRAAKMVVLDVDHPEVREFIGLKVEAERMIPFLEAGGYPVAWNDPKGAYAQVPWQNANHTVSVSHDFMDAVRTDRSIDLTARKAVGEDGNPLVMDTVRARELWDDIAEAAWECADPGLHFNGTMNDWATAPNDGPIRGSNPCSEYLHVDGTACNLASLRLTGWWDPSTGFDIDGFAHASRVYTIGLEIAVHMSHYPSATVAFNSYEHRTLGLGICDIGGLLMRSGIGYDSDEGRAVSGAIQALQTAVAYETSAEMARALGPCKAYERNTAEMQRVLRNHRRAAYGTLAADRAVGDYEGLTVTPVGIDHGVLARTPFASLSPAAVAAGDRMVDAVAEHGARNMQTTVTAPTGTIGMFMEADTTGPEPLYSFVAFKTLAGGGAVKLTDTAVSAGLLYLGYTPQQVRDVEVHIAGTGTLDGDQPVNRRILAAAGVPADVIAAVESGLSNAMDLRSAFGPWLLTGEEAESFATANGITSATGNWLDELGFTTEEIDASSRAICGHHNITHAPHVSDEHKAIFLVADAGGEDGRSLDWQGHVRMLGATAPFLSGAASKTVNLPGDATVDDIRDCHQLAYELGVKAVAVYRDGSKYSQPLSSAGTLKQKPTIVVDGEVKVSTAPQPTEAEAVPVAPAEPVDSYAVVADAIRSGAAPIGHVEELRELLDLGTESVGLSADEFARALDTKDKHALKELLAQLGDIPEGMSPQGFYEGRSPRKFRMPSVRASVTEKFTIGGQDVFLTHGAYPDGTCGEFFLKLSKEGGTTEGLTSMLATVGSMALQRGVPLKEIVDKFVGQRFEPSGIVAGHPNLKMASSILDAVGRILAFRYLNGDGDYEKYVQVQDNPFVTTPTAWQPGLALDGIEAAPKSRAASPAAVPGPSPVSPVAGHESLLDIGDAPDASKMLGGKTCHDCGFDAMFPNGICDVCRHCGSSSGCS</sequence>